<dbReference type="EMBL" id="JNBS01000319">
    <property type="protein sequence ID" value="OQS06649.1"/>
    <property type="molecule type" value="Genomic_DNA"/>
</dbReference>
<sequence length="151" mass="17309">MVCLSPKKESSGIKKLFSKVFTKKTTEPKAIESKPYICTCVQLNVLAARRQQARFHRNYDMEASSLIEPIELPDEFRLEKRDKTLVSGHKVPYCPVQNKRWKGYRKELSYDTISEDEDCVGSPRAGQIVCPGCLARLSLSTVTCHEFEEEY</sequence>
<reference evidence="1 2" key="1">
    <citation type="journal article" date="2014" name="Genome Biol. Evol.">
        <title>The secreted proteins of Achlya hypogyna and Thraustotheca clavata identify the ancestral oomycete secretome and reveal gene acquisitions by horizontal gene transfer.</title>
        <authorList>
            <person name="Misner I."/>
            <person name="Blouin N."/>
            <person name="Leonard G."/>
            <person name="Richards T.A."/>
            <person name="Lane C.E."/>
        </authorList>
    </citation>
    <scope>NUCLEOTIDE SEQUENCE [LARGE SCALE GENOMIC DNA]</scope>
    <source>
        <strain evidence="1 2">ATCC 34112</strain>
    </source>
</reference>
<keyword evidence="2" id="KW-1185">Reference proteome</keyword>
<gene>
    <name evidence="1" type="ORF">THRCLA_01319</name>
</gene>
<comment type="caution">
    <text evidence="1">The sequence shown here is derived from an EMBL/GenBank/DDBJ whole genome shotgun (WGS) entry which is preliminary data.</text>
</comment>
<name>A0A1W0A8W9_9STRA</name>
<dbReference type="OrthoDB" id="75201at2759"/>
<dbReference type="Proteomes" id="UP000243217">
    <property type="component" value="Unassembled WGS sequence"/>
</dbReference>
<protein>
    <submittedName>
        <fullName evidence="1">Uncharacterized protein</fullName>
    </submittedName>
</protein>
<dbReference type="AlphaFoldDB" id="A0A1W0A8W9"/>
<accession>A0A1W0A8W9</accession>
<evidence type="ECO:0000313" key="2">
    <source>
        <dbReference type="Proteomes" id="UP000243217"/>
    </source>
</evidence>
<proteinExistence type="predicted"/>
<evidence type="ECO:0000313" key="1">
    <source>
        <dbReference type="EMBL" id="OQS06649.1"/>
    </source>
</evidence>
<organism evidence="1 2">
    <name type="scientific">Thraustotheca clavata</name>
    <dbReference type="NCBI Taxonomy" id="74557"/>
    <lineage>
        <taxon>Eukaryota</taxon>
        <taxon>Sar</taxon>
        <taxon>Stramenopiles</taxon>
        <taxon>Oomycota</taxon>
        <taxon>Saprolegniomycetes</taxon>
        <taxon>Saprolegniales</taxon>
        <taxon>Achlyaceae</taxon>
        <taxon>Thraustotheca</taxon>
    </lineage>
</organism>